<evidence type="ECO:0000259" key="8">
    <source>
        <dbReference type="Pfam" id="PF06762"/>
    </source>
</evidence>
<protein>
    <recommendedName>
        <fullName evidence="12">DUF393 domain-containing protein</fullName>
    </recommendedName>
</protein>
<evidence type="ECO:0000313" key="10">
    <source>
        <dbReference type="EMBL" id="EEF59807.1"/>
    </source>
</evidence>
<organism evidence="10 11">
    <name type="scientific">Pedosphaera parvula (strain Ellin514)</name>
    <dbReference type="NCBI Taxonomy" id="320771"/>
    <lineage>
        <taxon>Bacteria</taxon>
        <taxon>Pseudomonadati</taxon>
        <taxon>Verrucomicrobiota</taxon>
        <taxon>Pedosphaerae</taxon>
        <taxon>Pedosphaerales</taxon>
        <taxon>Pedosphaeraceae</taxon>
        <taxon>Pedosphaera</taxon>
    </lineage>
</organism>
<evidence type="ECO:0000256" key="2">
    <source>
        <dbReference type="ARBA" id="ARBA00005512"/>
    </source>
</evidence>
<comment type="caution">
    <text evidence="10">The sequence shown here is derived from an EMBL/GenBank/DDBJ whole genome shotgun (WGS) entry which is preliminary data.</text>
</comment>
<dbReference type="Proteomes" id="UP000003688">
    <property type="component" value="Unassembled WGS sequence"/>
</dbReference>
<evidence type="ECO:0000256" key="3">
    <source>
        <dbReference type="ARBA" id="ARBA00022692"/>
    </source>
</evidence>
<feature type="transmembrane region" description="Helical" evidence="7">
    <location>
        <begin position="369"/>
        <end position="397"/>
    </location>
</feature>
<dbReference type="PANTHER" id="PTHR14463">
    <property type="entry name" value="LIPASE MATURATION FACTOR"/>
    <property type="match status" value="1"/>
</dbReference>
<reference evidence="10 11" key="1">
    <citation type="journal article" date="2011" name="J. Bacteriol.">
        <title>Genome sequence of 'Pedosphaera parvula' Ellin514, an aerobic Verrucomicrobial isolate from pasture soil.</title>
        <authorList>
            <person name="Kant R."/>
            <person name="van Passel M.W."/>
            <person name="Sangwan P."/>
            <person name="Palva A."/>
            <person name="Lucas S."/>
            <person name="Copeland A."/>
            <person name="Lapidus A."/>
            <person name="Glavina Del Rio T."/>
            <person name="Dalin E."/>
            <person name="Tice H."/>
            <person name="Bruce D."/>
            <person name="Goodwin L."/>
            <person name="Pitluck S."/>
            <person name="Chertkov O."/>
            <person name="Larimer F.W."/>
            <person name="Land M.L."/>
            <person name="Hauser L."/>
            <person name="Brettin T.S."/>
            <person name="Detter J.C."/>
            <person name="Han S."/>
            <person name="de Vos W.M."/>
            <person name="Janssen P.H."/>
            <person name="Smidt H."/>
        </authorList>
    </citation>
    <scope>NUCLEOTIDE SEQUENCE [LARGE SCALE GENOMIC DNA]</scope>
    <source>
        <strain evidence="10 11">Ellin514</strain>
    </source>
</reference>
<dbReference type="InterPro" id="IPR057434">
    <property type="entry name" value="LMF1/2_N"/>
</dbReference>
<dbReference type="STRING" id="320771.Cflav_PD2814"/>
<feature type="transmembrane region" description="Helical" evidence="7">
    <location>
        <begin position="203"/>
        <end position="231"/>
    </location>
</feature>
<comment type="subcellular location">
    <subcellularLocation>
        <location evidence="1">Endoplasmic reticulum membrane</location>
        <topology evidence="1">Multi-pass membrane protein</topology>
    </subcellularLocation>
</comment>
<dbReference type="InterPro" id="IPR057433">
    <property type="entry name" value="LMF1/2_C"/>
</dbReference>
<gene>
    <name evidence="10" type="ORF">Cflav_PD2814</name>
</gene>
<comment type="similarity">
    <text evidence="2">Belongs to the lipase maturation factor family.</text>
</comment>
<evidence type="ECO:0000256" key="6">
    <source>
        <dbReference type="ARBA" id="ARBA00023136"/>
    </source>
</evidence>
<evidence type="ECO:0000256" key="5">
    <source>
        <dbReference type="ARBA" id="ARBA00022989"/>
    </source>
</evidence>
<dbReference type="Pfam" id="PF06762">
    <property type="entry name" value="LMF1"/>
    <property type="match status" value="1"/>
</dbReference>
<evidence type="ECO:0008006" key="12">
    <source>
        <dbReference type="Google" id="ProtNLM"/>
    </source>
</evidence>
<evidence type="ECO:0000256" key="7">
    <source>
        <dbReference type="SAM" id="Phobius"/>
    </source>
</evidence>
<evidence type="ECO:0000256" key="1">
    <source>
        <dbReference type="ARBA" id="ARBA00004477"/>
    </source>
</evidence>
<evidence type="ECO:0000259" key="9">
    <source>
        <dbReference type="Pfam" id="PF25179"/>
    </source>
</evidence>
<accession>B9XJY4</accession>
<keyword evidence="11" id="KW-1185">Reference proteome</keyword>
<feature type="domain" description="Lipase maturation factor 1/2 C-terminal" evidence="9">
    <location>
        <begin position="500"/>
        <end position="634"/>
    </location>
</feature>
<dbReference type="InterPro" id="IPR009613">
    <property type="entry name" value="LMF"/>
</dbReference>
<dbReference type="EMBL" id="ABOX02000023">
    <property type="protein sequence ID" value="EEF59807.1"/>
    <property type="molecule type" value="Genomic_DNA"/>
</dbReference>
<feature type="transmembrane region" description="Helical" evidence="7">
    <location>
        <begin position="339"/>
        <end position="357"/>
    </location>
</feature>
<dbReference type="GO" id="GO:0051604">
    <property type="term" value="P:protein maturation"/>
    <property type="evidence" value="ECO:0007669"/>
    <property type="project" value="InterPro"/>
</dbReference>
<feature type="transmembrane region" description="Helical" evidence="7">
    <location>
        <begin position="243"/>
        <end position="260"/>
    </location>
</feature>
<dbReference type="GO" id="GO:0015035">
    <property type="term" value="F:protein-disulfide reductase activity"/>
    <property type="evidence" value="ECO:0007669"/>
    <property type="project" value="InterPro"/>
</dbReference>
<name>B9XJY4_PEDPL</name>
<evidence type="ECO:0000313" key="11">
    <source>
        <dbReference type="Proteomes" id="UP000003688"/>
    </source>
</evidence>
<keyword evidence="4" id="KW-0256">Endoplasmic reticulum</keyword>
<dbReference type="InterPro" id="IPR007263">
    <property type="entry name" value="DCC1-like"/>
</dbReference>
<proteinExistence type="inferred from homology"/>
<keyword evidence="3 7" id="KW-0812">Transmembrane</keyword>
<sequence>MIYDGECNFCKFWVTRWQQTTAGRVDYIDSQNPKVAGQFPEIPREQFDTAVQFIETDGTVHSGAEAVFRSLTYSRSWRWTYWLYQHAPGFAPVTEFLYHLVAKHRTAASVLTRLLWGQEGALPSFVFSRALFLRLVGIIYLSAFVSLGTQILGLVGSHGILPAKNMMEAVHEQVAQGQIGWERYHLVPTLSWVSASDGFLQGLCWVGAALSVVLIIGFAPAPCLFLLWLIYLSLSVVCQEFLGFQWDVLLLETGFLAIFLSPLQLRLRTGNLEPPSRIARWLLWWLLFRLMFESGVVKLASGDLMWRHLTALNVHYETQPLPTWIGWYAHQAPAGFQKLSTVLMFFIELVVPFCIFGPRRVRFFACWSFIALQTFIFLTGNYCFFNFLAIALSLLLLDDAALRRLVPARFRRKCLMEDVIEIQETEDSEKHKTLPEITVPRGPLQQPGAARLNWSKWILVPVAAVVLLVSVPQVFGLLGWRAWPAWDLALYEWISPFRSVNSYGLFAVMTNPRFEIIVQGSDDGQMWKDYEFKYKPGELKRRPKFVAPHQPRLDWQMWFAALSAYQENPWFVNFCIRLLQGEPSVLKLMDRNPFPQRPPRYLRAAVYEYHFTNFKERRESGNWWKREYKGEYLPEISLK</sequence>
<feature type="transmembrane region" description="Helical" evidence="7">
    <location>
        <begin position="457"/>
        <end position="480"/>
    </location>
</feature>
<keyword evidence="6 7" id="KW-0472">Membrane</keyword>
<dbReference type="AlphaFoldDB" id="B9XJY4"/>
<evidence type="ECO:0000256" key="4">
    <source>
        <dbReference type="ARBA" id="ARBA00022824"/>
    </source>
</evidence>
<keyword evidence="5 7" id="KW-1133">Transmembrane helix</keyword>
<dbReference type="Pfam" id="PF25179">
    <property type="entry name" value="LMF1_C"/>
    <property type="match status" value="1"/>
</dbReference>
<dbReference type="Pfam" id="PF04134">
    <property type="entry name" value="DCC1-like"/>
    <property type="match status" value="1"/>
</dbReference>
<feature type="domain" description="Lipase maturation factor 1/2 N-terminal" evidence="8">
    <location>
        <begin position="243"/>
        <end position="402"/>
    </location>
</feature>
<feature type="transmembrane region" description="Helical" evidence="7">
    <location>
        <begin position="131"/>
        <end position="156"/>
    </location>
</feature>